<dbReference type="SUPFAM" id="SSF50939">
    <property type="entry name" value="Sialidases"/>
    <property type="match status" value="1"/>
</dbReference>
<evidence type="ECO:0000313" key="3">
    <source>
        <dbReference type="EMBL" id="MVB09183.1"/>
    </source>
</evidence>
<evidence type="ECO:0000313" key="5">
    <source>
        <dbReference type="Proteomes" id="UP000462449"/>
    </source>
</evidence>
<dbReference type="Proteomes" id="UP000462449">
    <property type="component" value="Unassembled WGS sequence"/>
</dbReference>
<organism evidence="2 5">
    <name type="scientific">Labilibaculum euxinus</name>
    <dbReference type="NCBI Taxonomy" id="2686357"/>
    <lineage>
        <taxon>Bacteria</taxon>
        <taxon>Pseudomonadati</taxon>
        <taxon>Bacteroidota</taxon>
        <taxon>Bacteroidia</taxon>
        <taxon>Marinilabiliales</taxon>
        <taxon>Marinifilaceae</taxon>
        <taxon>Labilibaculum</taxon>
    </lineage>
</organism>
<accession>A0A7M4DBE9</accession>
<proteinExistence type="predicted"/>
<evidence type="ECO:0008006" key="6">
    <source>
        <dbReference type="Google" id="ProtNLM"/>
    </source>
</evidence>
<feature type="chain" id="PRO_5029888171" description="Exo-alpha-sialidase" evidence="1">
    <location>
        <begin position="33"/>
        <end position="443"/>
    </location>
</feature>
<dbReference type="InterPro" id="IPR036278">
    <property type="entry name" value="Sialidase_sf"/>
</dbReference>
<sequence length="443" mass="51343">MNDFQIKIVNRMMKNKVFAVICFLFMSTVVLGQQNTLTNDGAWCWFSAPGAIYKHNGKAEVVTGWVTSDGSIEAATLNLEAKTSYIQTVSPKLDRDDHANPSFIELNNKDVLMFYTKHFDQAVRMNKLSAAGDSKDFGATSFKEVFSEEQFKLYPRKCVTYANPIALKKEKNRLFCFGRWTGFKPNMMWSDDNGETFNPAQVFITNQPFNDDNRPYVRYYSDGKSKIHIIFTDGHPRKEPTNSVYYACYEKGAFWRADGTKICDLNQIPFEPKEATVVYQATKETGRAWVYDVTADKKGNPVILYARYPKETEHLYHYAQYIKGEWIDNEICNSGKWFPQTPEGKTEREPHYSAGLTFHPLKPNTIYLSRNVNGVFEIEKRVTSDFGKTWEVTPITQHSKYDNVRPIVPKNMKKGDKTVVLWMENEKYIHYTNFKSRIKYFLD</sequence>
<feature type="signal peptide" evidence="1">
    <location>
        <begin position="1"/>
        <end position="32"/>
    </location>
</feature>
<protein>
    <recommendedName>
        <fullName evidence="6">Exo-alpha-sialidase</fullName>
    </recommendedName>
</protein>
<dbReference type="AlphaFoldDB" id="A0A7M4DBE9"/>
<comment type="caution">
    <text evidence="2">The sequence shown here is derived from an EMBL/GenBank/DDBJ whole genome shotgun (WGS) entry which is preliminary data.</text>
</comment>
<dbReference type="Proteomes" id="UP000285951">
    <property type="component" value="Unassembled WGS sequence"/>
</dbReference>
<evidence type="ECO:0000256" key="1">
    <source>
        <dbReference type="SAM" id="SignalP"/>
    </source>
</evidence>
<dbReference type="EMBL" id="QTZN02000071">
    <property type="protein sequence ID" value="MVB09183.1"/>
    <property type="molecule type" value="Genomic_DNA"/>
</dbReference>
<keyword evidence="1" id="KW-0732">Signal</keyword>
<reference evidence="2 5" key="2">
    <citation type="submission" date="2019-12" db="EMBL/GenBank/DDBJ databases">
        <title>Draft genome sequence of Labilibaculum sp. strain 44 isolated from deep waters of Black Sea.</title>
        <authorList>
            <person name="Yadav S."/>
            <person name="Villanueva L."/>
        </authorList>
    </citation>
    <scope>NUCLEOTIDE SEQUENCE [LARGE SCALE GENOMIC DNA]</scope>
    <source>
        <strain evidence="2 5">44</strain>
    </source>
</reference>
<keyword evidence="4" id="KW-1185">Reference proteome</keyword>
<reference evidence="3 4" key="1">
    <citation type="submission" date="2019-11" db="EMBL/GenBank/DDBJ databases">
        <title>Draft genome sequence of Labilibaculum sp. strain SYP isolated from Black Sea.</title>
        <authorList>
            <person name="Yadav S."/>
            <person name="Villanueva L."/>
        </authorList>
    </citation>
    <scope>NUCLEOTIDE SEQUENCE [LARGE SCALE GENOMIC DNA]</scope>
    <source>
        <strain evidence="3 4">44</strain>
    </source>
</reference>
<gene>
    <name evidence="3" type="ORF">DWB62_019395</name>
    <name evidence="2" type="ORF">GNY23_19395</name>
</gene>
<evidence type="ECO:0000313" key="4">
    <source>
        <dbReference type="Proteomes" id="UP000285951"/>
    </source>
</evidence>
<dbReference type="OrthoDB" id="6381507at2"/>
<evidence type="ECO:0000313" key="2">
    <source>
        <dbReference type="EMBL" id="MUP39978.1"/>
    </source>
</evidence>
<dbReference type="Pfam" id="PF15892">
    <property type="entry name" value="BNR_4"/>
    <property type="match status" value="1"/>
</dbReference>
<name>A0A7M4DBE9_9BACT</name>
<dbReference type="EMBL" id="WOTW01000071">
    <property type="protein sequence ID" value="MUP39978.1"/>
    <property type="molecule type" value="Genomic_DNA"/>
</dbReference>